<dbReference type="STRING" id="37992.A0A4Z0YN66"/>
<evidence type="ECO:0000313" key="5">
    <source>
        <dbReference type="Proteomes" id="UP000297716"/>
    </source>
</evidence>
<keyword evidence="2" id="KW-0547">Nucleotide-binding</keyword>
<dbReference type="AlphaFoldDB" id="A0A4Z0YN66"/>
<dbReference type="OrthoDB" id="442176at2759"/>
<proteinExistence type="predicted"/>
<dbReference type="EMBL" id="SKBN01000168">
    <property type="protein sequence ID" value="TGJ81448.1"/>
    <property type="molecule type" value="Genomic_DNA"/>
</dbReference>
<accession>A0A4Z0YN66</accession>
<dbReference type="PANTHER" id="PTHR23359">
    <property type="entry name" value="NUCLEOTIDE KINASE"/>
    <property type="match status" value="1"/>
</dbReference>
<keyword evidence="5" id="KW-1185">Reference proteome</keyword>
<sequence length="243" mass="27147">MSVQIVYITGATACGKTTLGKRLAKNYGFYHISMGDLRRAHLDSIKLGLPHMDEAIREHVRAGTVIPETLLTQYHTVPAVLQYHNQRASHIRGWTTNLAVKMINESLALARAVPKWEGESVKVILLDGLPLTGGKVSAELVDIYKAESAGLTIVLESDRDVAKQRYLERMRLVTENAERFESRMELTDRILEDFIELMAGTGEVVRSKNDGDMNLYDAYDTLLSNLNKSKTWQTLLQISGNGS</sequence>
<comment type="caution">
    <text evidence="4">The sequence shown here is derived from an EMBL/GenBank/DDBJ whole genome shotgun (WGS) entry which is preliminary data.</text>
</comment>
<evidence type="ECO:0000256" key="2">
    <source>
        <dbReference type="ARBA" id="ARBA00022741"/>
    </source>
</evidence>
<keyword evidence="3" id="KW-0418">Kinase</keyword>
<dbReference type="InterPro" id="IPR000850">
    <property type="entry name" value="Adenylat/UMP-CMP_kin"/>
</dbReference>
<keyword evidence="1" id="KW-0808">Transferase</keyword>
<organism evidence="4 5">
    <name type="scientific">Xylaria hypoxylon</name>
    <dbReference type="NCBI Taxonomy" id="37992"/>
    <lineage>
        <taxon>Eukaryota</taxon>
        <taxon>Fungi</taxon>
        <taxon>Dikarya</taxon>
        <taxon>Ascomycota</taxon>
        <taxon>Pezizomycotina</taxon>
        <taxon>Sordariomycetes</taxon>
        <taxon>Xylariomycetidae</taxon>
        <taxon>Xylariales</taxon>
        <taxon>Xylariaceae</taxon>
        <taxon>Xylaria</taxon>
    </lineage>
</organism>
<reference evidence="4 5" key="1">
    <citation type="submission" date="2019-03" db="EMBL/GenBank/DDBJ databases">
        <title>Draft genome sequence of Xylaria hypoxylon DSM 108379, a ubiquitous saprotrophic-parasitic fungi on hardwood.</title>
        <authorList>
            <person name="Buettner E."/>
            <person name="Leonhardt S."/>
            <person name="Gebauer A.M."/>
            <person name="Liers C."/>
            <person name="Hofrichter M."/>
            <person name="Kellner H."/>
        </authorList>
    </citation>
    <scope>NUCLEOTIDE SEQUENCE [LARGE SCALE GENOMIC DNA]</scope>
    <source>
        <strain evidence="4 5">DSM 108379</strain>
    </source>
</reference>
<evidence type="ECO:0000256" key="3">
    <source>
        <dbReference type="ARBA" id="ARBA00022777"/>
    </source>
</evidence>
<dbReference type="Pfam" id="PF13207">
    <property type="entry name" value="AAA_17"/>
    <property type="match status" value="1"/>
</dbReference>
<protein>
    <submittedName>
        <fullName evidence="4">Uncharacterized protein</fullName>
    </submittedName>
</protein>
<dbReference type="GO" id="GO:0019205">
    <property type="term" value="F:nucleobase-containing compound kinase activity"/>
    <property type="evidence" value="ECO:0007669"/>
    <property type="project" value="InterPro"/>
</dbReference>
<dbReference type="GO" id="GO:0005524">
    <property type="term" value="F:ATP binding"/>
    <property type="evidence" value="ECO:0007669"/>
    <property type="project" value="InterPro"/>
</dbReference>
<evidence type="ECO:0000256" key="1">
    <source>
        <dbReference type="ARBA" id="ARBA00022679"/>
    </source>
</evidence>
<name>A0A4Z0YN66_9PEZI</name>
<dbReference type="SUPFAM" id="SSF52540">
    <property type="entry name" value="P-loop containing nucleoside triphosphate hydrolases"/>
    <property type="match status" value="1"/>
</dbReference>
<gene>
    <name evidence="4" type="ORF">E0Z10_g7320</name>
</gene>
<dbReference type="Gene3D" id="3.40.50.300">
    <property type="entry name" value="P-loop containing nucleotide triphosphate hydrolases"/>
    <property type="match status" value="1"/>
</dbReference>
<dbReference type="GO" id="GO:0006139">
    <property type="term" value="P:nucleobase-containing compound metabolic process"/>
    <property type="evidence" value="ECO:0007669"/>
    <property type="project" value="InterPro"/>
</dbReference>
<dbReference type="Proteomes" id="UP000297716">
    <property type="component" value="Unassembled WGS sequence"/>
</dbReference>
<evidence type="ECO:0000313" key="4">
    <source>
        <dbReference type="EMBL" id="TGJ81448.1"/>
    </source>
</evidence>
<dbReference type="InterPro" id="IPR027417">
    <property type="entry name" value="P-loop_NTPase"/>
</dbReference>